<dbReference type="UniPathway" id="UPA00277">
    <property type="reaction ID" value="UER00407"/>
</dbReference>
<dbReference type="Pfam" id="PF01687">
    <property type="entry name" value="Flavokinase"/>
    <property type="match status" value="1"/>
</dbReference>
<dbReference type="Gene3D" id="2.40.30.30">
    <property type="entry name" value="Riboflavin kinase-like"/>
    <property type="match status" value="1"/>
</dbReference>
<dbReference type="GO" id="GO:0006747">
    <property type="term" value="P:FAD biosynthetic process"/>
    <property type="evidence" value="ECO:0007669"/>
    <property type="project" value="UniProtKB-UniRule"/>
</dbReference>
<dbReference type="EC" id="2.7.1.26" evidence="14"/>
<dbReference type="GO" id="GO:0009231">
    <property type="term" value="P:riboflavin biosynthetic process"/>
    <property type="evidence" value="ECO:0007669"/>
    <property type="project" value="InterPro"/>
</dbReference>
<keyword evidence="3 14" id="KW-0285">Flavoprotein</keyword>
<protein>
    <recommendedName>
        <fullName evidence="14">Riboflavin biosynthesis protein</fullName>
    </recommendedName>
    <domain>
        <recommendedName>
            <fullName evidence="14">Riboflavin kinase</fullName>
            <ecNumber evidence="14">2.7.1.26</ecNumber>
        </recommendedName>
        <alternativeName>
            <fullName evidence="14">Flavokinase</fullName>
        </alternativeName>
    </domain>
    <domain>
        <recommendedName>
            <fullName evidence="14">FMN adenylyltransferase</fullName>
            <ecNumber evidence="14">2.7.7.2</ecNumber>
        </recommendedName>
        <alternativeName>
            <fullName evidence="14">FAD pyrophosphorylase</fullName>
        </alternativeName>
        <alternativeName>
            <fullName evidence="14">FAD synthase</fullName>
        </alternativeName>
    </domain>
</protein>
<dbReference type="GO" id="GO:0003919">
    <property type="term" value="F:FMN adenylyltransferase activity"/>
    <property type="evidence" value="ECO:0007669"/>
    <property type="project" value="UniProtKB-UniRule"/>
</dbReference>
<reference evidence="16 17" key="1">
    <citation type="submission" date="2017-02" db="EMBL/GenBank/DDBJ databases">
        <authorList>
            <person name="Peterson S.W."/>
        </authorList>
    </citation>
    <scope>NUCLEOTIDE SEQUENCE [LARGE SCALE GENOMIC DNA]</scope>
    <source>
        <strain evidence="16 17">ATCC 51222</strain>
    </source>
</reference>
<evidence type="ECO:0000313" key="17">
    <source>
        <dbReference type="Proteomes" id="UP000190657"/>
    </source>
</evidence>
<dbReference type="SUPFAM" id="SSF82114">
    <property type="entry name" value="Riboflavin kinase-like"/>
    <property type="match status" value="1"/>
</dbReference>
<dbReference type="PANTHER" id="PTHR22749">
    <property type="entry name" value="RIBOFLAVIN KINASE/FMN ADENYLYLTRANSFERASE"/>
    <property type="match status" value="1"/>
</dbReference>
<dbReference type="EMBL" id="FUWW01000023">
    <property type="protein sequence ID" value="SJZ79275.1"/>
    <property type="molecule type" value="Genomic_DNA"/>
</dbReference>
<evidence type="ECO:0000256" key="12">
    <source>
        <dbReference type="ARBA" id="ARBA00047880"/>
    </source>
</evidence>
<dbReference type="RefSeq" id="WP_078769051.1">
    <property type="nucleotide sequence ID" value="NZ_FUWW01000023.1"/>
</dbReference>
<dbReference type="InterPro" id="IPR014729">
    <property type="entry name" value="Rossmann-like_a/b/a_fold"/>
</dbReference>
<keyword evidence="11" id="KW-0511">Multifunctional enzyme</keyword>
<dbReference type="UniPathway" id="UPA00276">
    <property type="reaction ID" value="UER00406"/>
</dbReference>
<dbReference type="GO" id="GO:0005524">
    <property type="term" value="F:ATP binding"/>
    <property type="evidence" value="ECO:0007669"/>
    <property type="project" value="UniProtKB-UniRule"/>
</dbReference>
<comment type="catalytic activity">
    <reaction evidence="13 14">
        <text>FMN + ATP + H(+) = FAD + diphosphate</text>
        <dbReference type="Rhea" id="RHEA:17237"/>
        <dbReference type="ChEBI" id="CHEBI:15378"/>
        <dbReference type="ChEBI" id="CHEBI:30616"/>
        <dbReference type="ChEBI" id="CHEBI:33019"/>
        <dbReference type="ChEBI" id="CHEBI:57692"/>
        <dbReference type="ChEBI" id="CHEBI:58210"/>
        <dbReference type="EC" id="2.7.7.2"/>
    </reaction>
</comment>
<evidence type="ECO:0000256" key="14">
    <source>
        <dbReference type="PIRNR" id="PIRNR004491"/>
    </source>
</evidence>
<keyword evidence="4 14" id="KW-0288">FMN</keyword>
<dbReference type="PIRSF" id="PIRSF004491">
    <property type="entry name" value="FAD_Synth"/>
    <property type="match status" value="1"/>
</dbReference>
<dbReference type="InterPro" id="IPR015865">
    <property type="entry name" value="Riboflavin_kinase_bac/euk"/>
</dbReference>
<dbReference type="PANTHER" id="PTHR22749:SF6">
    <property type="entry name" value="RIBOFLAVIN KINASE"/>
    <property type="match status" value="1"/>
</dbReference>
<evidence type="ECO:0000256" key="3">
    <source>
        <dbReference type="ARBA" id="ARBA00022630"/>
    </source>
</evidence>
<evidence type="ECO:0000256" key="10">
    <source>
        <dbReference type="ARBA" id="ARBA00022840"/>
    </source>
</evidence>
<evidence type="ECO:0000256" key="9">
    <source>
        <dbReference type="ARBA" id="ARBA00022827"/>
    </source>
</evidence>
<comment type="pathway">
    <text evidence="1 14">Cofactor biosynthesis; FAD biosynthesis; FAD from FMN: step 1/1.</text>
</comment>
<evidence type="ECO:0000259" key="15">
    <source>
        <dbReference type="SMART" id="SM00904"/>
    </source>
</evidence>
<dbReference type="STRING" id="290054.SAMN02745114_01618"/>
<dbReference type="InterPro" id="IPR023468">
    <property type="entry name" value="Riboflavin_kinase"/>
</dbReference>
<keyword evidence="8 14" id="KW-0418">Kinase</keyword>
<evidence type="ECO:0000256" key="5">
    <source>
        <dbReference type="ARBA" id="ARBA00022679"/>
    </source>
</evidence>
<keyword evidence="9 14" id="KW-0274">FAD</keyword>
<dbReference type="InterPro" id="IPR002606">
    <property type="entry name" value="Riboflavin_kinase_bac"/>
</dbReference>
<dbReference type="OrthoDB" id="9803667at2"/>
<keyword evidence="17" id="KW-1185">Reference proteome</keyword>
<dbReference type="AlphaFoldDB" id="A0A1T4NJI1"/>
<comment type="similarity">
    <text evidence="14">Belongs to the ribF family.</text>
</comment>
<evidence type="ECO:0000256" key="6">
    <source>
        <dbReference type="ARBA" id="ARBA00022695"/>
    </source>
</evidence>
<evidence type="ECO:0000256" key="4">
    <source>
        <dbReference type="ARBA" id="ARBA00022643"/>
    </source>
</evidence>
<dbReference type="EC" id="2.7.7.2" evidence="14"/>
<gene>
    <name evidence="16" type="ORF">SAMN02745114_01618</name>
</gene>
<dbReference type="GO" id="GO:0009398">
    <property type="term" value="P:FMN biosynthetic process"/>
    <property type="evidence" value="ECO:0007669"/>
    <property type="project" value="UniProtKB-UniRule"/>
</dbReference>
<organism evidence="16 17">
    <name type="scientific">Eubacterium coprostanoligenes</name>
    <dbReference type="NCBI Taxonomy" id="290054"/>
    <lineage>
        <taxon>Bacteria</taxon>
        <taxon>Bacillati</taxon>
        <taxon>Bacillota</taxon>
        <taxon>Clostridia</taxon>
        <taxon>Eubacteriales</taxon>
        <taxon>Eubacteriaceae</taxon>
        <taxon>Eubacterium</taxon>
    </lineage>
</organism>
<dbReference type="Proteomes" id="UP000190657">
    <property type="component" value="Unassembled WGS sequence"/>
</dbReference>
<accession>A0A1T4NJI1</accession>
<dbReference type="SMART" id="SM00904">
    <property type="entry name" value="Flavokinase"/>
    <property type="match status" value="1"/>
</dbReference>
<dbReference type="Pfam" id="PF06574">
    <property type="entry name" value="FAD_syn"/>
    <property type="match status" value="1"/>
</dbReference>
<comment type="pathway">
    <text evidence="2 14">Cofactor biosynthesis; FMN biosynthesis; FMN from riboflavin (ATP route): step 1/1.</text>
</comment>
<keyword evidence="6 14" id="KW-0548">Nucleotidyltransferase</keyword>
<evidence type="ECO:0000256" key="11">
    <source>
        <dbReference type="ARBA" id="ARBA00023268"/>
    </source>
</evidence>
<dbReference type="InterPro" id="IPR015864">
    <property type="entry name" value="FAD_synthase"/>
</dbReference>
<name>A0A1T4NJI1_9FIRM</name>
<comment type="catalytic activity">
    <reaction evidence="12 14">
        <text>riboflavin + ATP = FMN + ADP + H(+)</text>
        <dbReference type="Rhea" id="RHEA:14357"/>
        <dbReference type="ChEBI" id="CHEBI:15378"/>
        <dbReference type="ChEBI" id="CHEBI:30616"/>
        <dbReference type="ChEBI" id="CHEBI:57986"/>
        <dbReference type="ChEBI" id="CHEBI:58210"/>
        <dbReference type="ChEBI" id="CHEBI:456216"/>
        <dbReference type="EC" id="2.7.1.26"/>
    </reaction>
</comment>
<evidence type="ECO:0000256" key="2">
    <source>
        <dbReference type="ARBA" id="ARBA00005201"/>
    </source>
</evidence>
<evidence type="ECO:0000256" key="8">
    <source>
        <dbReference type="ARBA" id="ARBA00022777"/>
    </source>
</evidence>
<keyword evidence="7 14" id="KW-0547">Nucleotide-binding</keyword>
<feature type="domain" description="Riboflavin kinase" evidence="15">
    <location>
        <begin position="152"/>
        <end position="270"/>
    </location>
</feature>
<dbReference type="GO" id="GO:0008531">
    <property type="term" value="F:riboflavin kinase activity"/>
    <property type="evidence" value="ECO:0007669"/>
    <property type="project" value="UniProtKB-UniRule"/>
</dbReference>
<dbReference type="Gene3D" id="3.40.50.620">
    <property type="entry name" value="HUPs"/>
    <property type="match status" value="1"/>
</dbReference>
<proteinExistence type="inferred from homology"/>
<keyword evidence="5 14" id="KW-0808">Transferase</keyword>
<keyword evidence="10 14" id="KW-0067">ATP-binding</keyword>
<evidence type="ECO:0000313" key="16">
    <source>
        <dbReference type="EMBL" id="SJZ79275.1"/>
    </source>
</evidence>
<evidence type="ECO:0000256" key="1">
    <source>
        <dbReference type="ARBA" id="ARBA00004726"/>
    </source>
</evidence>
<sequence length="272" mass="31364">MNTDNNKKQRIAVALGDFDGMHRAHQTVTTGAQKVIIFCVNNKFSLLQKSIFEKRFPNAVFASFDDIKNLSGEEFIDDILIGRFHAGIVLCGFNFKFGKNASWSAMDMRKYLEAKDVWVRILEHLDYKDLPISSTRIRECVKNGEIKDANKMLGYNFTFENEVIGGDKRGRTIGFPTINQHLPDGLIVPKYGVYESRTFVDGKEYKSFTNIGIRPTWRVDKPLCETHIFDFSGDLYGKTVRVELIDYKREEKIFKNVEELKEQLDYDKSSIV</sequence>
<evidence type="ECO:0000256" key="7">
    <source>
        <dbReference type="ARBA" id="ARBA00022741"/>
    </source>
</evidence>
<dbReference type="SUPFAM" id="SSF52374">
    <property type="entry name" value="Nucleotidylyl transferase"/>
    <property type="match status" value="1"/>
</dbReference>
<evidence type="ECO:0000256" key="13">
    <source>
        <dbReference type="ARBA" id="ARBA00049494"/>
    </source>
</evidence>
<dbReference type="InterPro" id="IPR023465">
    <property type="entry name" value="Riboflavin_kinase_dom_sf"/>
</dbReference>